<dbReference type="Proteomes" id="UP001652625">
    <property type="component" value="Chromosome 12"/>
</dbReference>
<gene>
    <name evidence="3" type="primary">LOC101239631</name>
</gene>
<organism evidence="2 3">
    <name type="scientific">Hydra vulgaris</name>
    <name type="common">Hydra</name>
    <name type="synonym">Hydra attenuata</name>
    <dbReference type="NCBI Taxonomy" id="6087"/>
    <lineage>
        <taxon>Eukaryota</taxon>
        <taxon>Metazoa</taxon>
        <taxon>Cnidaria</taxon>
        <taxon>Hydrozoa</taxon>
        <taxon>Hydroidolina</taxon>
        <taxon>Anthoathecata</taxon>
        <taxon>Aplanulata</taxon>
        <taxon>Hydridae</taxon>
        <taxon>Hydra</taxon>
    </lineage>
</organism>
<keyword evidence="2" id="KW-1185">Reference proteome</keyword>
<accession>A0ABM4D824</accession>
<evidence type="ECO:0000313" key="2">
    <source>
        <dbReference type="Proteomes" id="UP001652625"/>
    </source>
</evidence>
<proteinExistence type="predicted"/>
<protein>
    <submittedName>
        <fullName evidence="3">Uncharacterized protein LOC101239631 isoform X2</fullName>
    </submittedName>
</protein>
<name>A0ABM4D824_HYDVU</name>
<evidence type="ECO:0000313" key="3">
    <source>
        <dbReference type="RefSeq" id="XP_065670457.1"/>
    </source>
</evidence>
<keyword evidence="1" id="KW-0812">Transmembrane</keyword>
<sequence length="282" mass="31797">MMLTRMKIIWFLLTFFYGVTFVSMKSDWSIATQGQCQFTVNNGFSILFTVYPALFIHKKKTTDLASCRMVCCNHDTCNGYVWDVLDLTENCKLLKCSSEGQDCKNALSISNTLGSGQVGFVTGYNADSPPVKTTTSTTSKIKLSSLENLSTHFEENKEQNKKIKKPAVAVVAEPKISNWLLQKFNALEGNVSDETIIEDKAQKKVEESDVLPNNRTNNRRIVVKQRAVSSHTDNVSLVMATIFGVGFLFAIMVMVCRRWVESLRDLHKRDYSRLSFLLDGND</sequence>
<keyword evidence="1" id="KW-1133">Transmembrane helix</keyword>
<dbReference type="GeneID" id="101239631"/>
<dbReference type="RefSeq" id="XP_065670457.1">
    <property type="nucleotide sequence ID" value="XM_065814385.1"/>
</dbReference>
<keyword evidence="1" id="KW-0472">Membrane</keyword>
<reference evidence="3" key="1">
    <citation type="submission" date="2025-08" db="UniProtKB">
        <authorList>
            <consortium name="RefSeq"/>
        </authorList>
    </citation>
    <scope>IDENTIFICATION</scope>
</reference>
<feature type="transmembrane region" description="Helical" evidence="1">
    <location>
        <begin position="235"/>
        <end position="260"/>
    </location>
</feature>
<evidence type="ECO:0000256" key="1">
    <source>
        <dbReference type="SAM" id="Phobius"/>
    </source>
</evidence>